<reference evidence="1 2" key="1">
    <citation type="submission" date="2017-12" db="EMBL/GenBank/DDBJ databases">
        <title>Genome sequence of the mycotoxigenic crop pathogen Fusarium proliferatum, strain ITEM 2341 from Date Palm.</title>
        <authorList>
            <person name="Almiman B.F."/>
            <person name="Shittu T.A."/>
            <person name="Muthumeenakshi S."/>
            <person name="Baroncelli R."/>
            <person name="Sreenivasaprasada S."/>
        </authorList>
    </citation>
    <scope>NUCLEOTIDE SEQUENCE [LARGE SCALE GENOMIC DNA]</scope>
    <source>
        <strain evidence="1 2">ITEM 2341</strain>
    </source>
</reference>
<gene>
    <name evidence="1" type="ORF">FPRO05_13326</name>
</gene>
<accession>A0A365N1U9</accession>
<name>A0A365N1U9_GIBIN</name>
<sequence>MNAFRRVVRRVRPAPARIIPPPRRVPPPFGAQPVGQLRSLDPRLDYLCYVARKWELQQERQRIAEEQMPWIARLLSRPS</sequence>
<evidence type="ECO:0000313" key="2">
    <source>
        <dbReference type="Proteomes" id="UP000251714"/>
    </source>
</evidence>
<organism evidence="1 2">
    <name type="scientific">Gibberella intermedia</name>
    <name type="common">Bulb rot disease fungus</name>
    <name type="synonym">Fusarium proliferatum</name>
    <dbReference type="NCBI Taxonomy" id="948311"/>
    <lineage>
        <taxon>Eukaryota</taxon>
        <taxon>Fungi</taxon>
        <taxon>Dikarya</taxon>
        <taxon>Ascomycota</taxon>
        <taxon>Pezizomycotina</taxon>
        <taxon>Sordariomycetes</taxon>
        <taxon>Hypocreomycetidae</taxon>
        <taxon>Hypocreales</taxon>
        <taxon>Nectriaceae</taxon>
        <taxon>Fusarium</taxon>
        <taxon>Fusarium fujikuroi species complex</taxon>
    </lineage>
</organism>
<dbReference type="AlphaFoldDB" id="A0A365N1U9"/>
<comment type="caution">
    <text evidence="1">The sequence shown here is derived from an EMBL/GenBank/DDBJ whole genome shotgun (WGS) entry which is preliminary data.</text>
</comment>
<protein>
    <submittedName>
        <fullName evidence="1">Uncharacterized protein</fullName>
    </submittedName>
</protein>
<proteinExistence type="predicted"/>
<dbReference type="Proteomes" id="UP000251714">
    <property type="component" value="Unassembled WGS sequence"/>
</dbReference>
<evidence type="ECO:0000313" key="1">
    <source>
        <dbReference type="EMBL" id="RBA14781.1"/>
    </source>
</evidence>
<dbReference type="EMBL" id="PKMI01000026">
    <property type="protein sequence ID" value="RBA14781.1"/>
    <property type="molecule type" value="Genomic_DNA"/>
</dbReference>